<accession>A0A371EMU8</accession>
<reference evidence="2" key="1">
    <citation type="submission" date="2018-05" db="EMBL/GenBank/DDBJ databases">
        <title>Draft genome of Mucuna pruriens seed.</title>
        <authorList>
            <person name="Nnadi N.E."/>
            <person name="Vos R."/>
            <person name="Hasami M.H."/>
            <person name="Devisetty U.K."/>
            <person name="Aguiy J.C."/>
        </authorList>
    </citation>
    <scope>NUCLEOTIDE SEQUENCE [LARGE SCALE GENOMIC DNA]</scope>
    <source>
        <strain evidence="2">JCA_2017</strain>
    </source>
</reference>
<keyword evidence="3" id="KW-1185">Reference proteome</keyword>
<dbReference type="AlphaFoldDB" id="A0A371EMU8"/>
<comment type="caution">
    <text evidence="2">The sequence shown here is derived from an EMBL/GenBank/DDBJ whole genome shotgun (WGS) entry which is preliminary data.</text>
</comment>
<feature type="coiled-coil region" evidence="1">
    <location>
        <begin position="52"/>
        <end position="79"/>
    </location>
</feature>
<feature type="coiled-coil region" evidence="1">
    <location>
        <begin position="168"/>
        <end position="213"/>
    </location>
</feature>
<organism evidence="2 3">
    <name type="scientific">Mucuna pruriens</name>
    <name type="common">Velvet bean</name>
    <name type="synonym">Dolichos pruriens</name>
    <dbReference type="NCBI Taxonomy" id="157652"/>
    <lineage>
        <taxon>Eukaryota</taxon>
        <taxon>Viridiplantae</taxon>
        <taxon>Streptophyta</taxon>
        <taxon>Embryophyta</taxon>
        <taxon>Tracheophyta</taxon>
        <taxon>Spermatophyta</taxon>
        <taxon>Magnoliopsida</taxon>
        <taxon>eudicotyledons</taxon>
        <taxon>Gunneridae</taxon>
        <taxon>Pentapetalae</taxon>
        <taxon>rosids</taxon>
        <taxon>fabids</taxon>
        <taxon>Fabales</taxon>
        <taxon>Fabaceae</taxon>
        <taxon>Papilionoideae</taxon>
        <taxon>50 kb inversion clade</taxon>
        <taxon>NPAAA clade</taxon>
        <taxon>indigoferoid/millettioid clade</taxon>
        <taxon>Phaseoleae</taxon>
        <taxon>Mucuna</taxon>
    </lineage>
</organism>
<gene>
    <name evidence="2" type="ORF">CR513_53767</name>
</gene>
<dbReference type="Proteomes" id="UP000257109">
    <property type="component" value="Unassembled WGS sequence"/>
</dbReference>
<name>A0A371EMU8_MUCPR</name>
<sequence length="268" mass="31230">MGPEGGPRSCGATSSYKNWLQQQIKTNGLPFERVPQDPRIRLPFETADLPVVRELDEMLKKTDAERRALKRKLTQATSLQLETQEQEVDKERELRRKIGDCLKVGDKEMCLRRKEKDQAAGEKELRERLKIQHEELLGERSRREAAEAKENQALDRLAFERQDRGSKREKARAIVAELRDRIARKDSRHQELVTRVEQQVEAAEEAMKYWKDRHDKVVWLANRSLGHLPQSLRASEEVISPFITQSEIYDFVKECQMVYDDLANAIIP</sequence>
<keyword evidence="1" id="KW-0175">Coiled coil</keyword>
<protein>
    <submittedName>
        <fullName evidence="2">Uncharacterized protein</fullName>
    </submittedName>
</protein>
<dbReference type="EMBL" id="QJKJ01013023">
    <property type="protein sequence ID" value="RDX67375.1"/>
    <property type="molecule type" value="Genomic_DNA"/>
</dbReference>
<dbReference type="OrthoDB" id="1459749at2759"/>
<evidence type="ECO:0000256" key="1">
    <source>
        <dbReference type="SAM" id="Coils"/>
    </source>
</evidence>
<evidence type="ECO:0000313" key="2">
    <source>
        <dbReference type="EMBL" id="RDX67375.1"/>
    </source>
</evidence>
<proteinExistence type="predicted"/>
<feature type="non-terminal residue" evidence="2">
    <location>
        <position position="1"/>
    </location>
</feature>
<evidence type="ECO:0000313" key="3">
    <source>
        <dbReference type="Proteomes" id="UP000257109"/>
    </source>
</evidence>